<dbReference type="STRING" id="574376.BAMA_00330"/>
<dbReference type="PANTHER" id="PTHR30474:SF1">
    <property type="entry name" value="PEPTIDOGLYCAN GLYCOSYLTRANSFERASE MRDB"/>
    <property type="match status" value="1"/>
</dbReference>
<gene>
    <name evidence="7" type="ORF">BAMA_00330</name>
</gene>
<dbReference type="GO" id="GO:0005886">
    <property type="term" value="C:plasma membrane"/>
    <property type="evidence" value="ECO:0007669"/>
    <property type="project" value="TreeGrafter"/>
</dbReference>
<feature type="transmembrane region" description="Helical" evidence="6">
    <location>
        <begin position="49"/>
        <end position="68"/>
    </location>
</feature>
<comment type="subcellular location">
    <subcellularLocation>
        <location evidence="1">Membrane</location>
        <topology evidence="1">Multi-pass membrane protein</topology>
    </subcellularLocation>
</comment>
<dbReference type="eggNOG" id="COG0772">
    <property type="taxonomic scope" value="Bacteria"/>
</dbReference>
<dbReference type="PROSITE" id="PS00428">
    <property type="entry name" value="FTSW_RODA_SPOVE"/>
    <property type="match status" value="1"/>
</dbReference>
<keyword evidence="3" id="KW-0133">Cell shape</keyword>
<keyword evidence="4 6" id="KW-1133">Transmembrane helix</keyword>
<evidence type="ECO:0000256" key="5">
    <source>
        <dbReference type="ARBA" id="ARBA00023136"/>
    </source>
</evidence>
<name>A0A073K1N6_9BACI</name>
<feature type="transmembrane region" description="Helical" evidence="6">
    <location>
        <begin position="12"/>
        <end position="29"/>
    </location>
</feature>
<evidence type="ECO:0008006" key="9">
    <source>
        <dbReference type="Google" id="ProtNLM"/>
    </source>
</evidence>
<evidence type="ECO:0000256" key="1">
    <source>
        <dbReference type="ARBA" id="ARBA00004141"/>
    </source>
</evidence>
<dbReference type="Pfam" id="PF01098">
    <property type="entry name" value="FTSW_RODA_SPOVE"/>
    <property type="match status" value="1"/>
</dbReference>
<dbReference type="EMBL" id="JOTN01000001">
    <property type="protein sequence ID" value="KEK21254.1"/>
    <property type="molecule type" value="Genomic_DNA"/>
</dbReference>
<proteinExistence type="predicted"/>
<feature type="transmembrane region" description="Helical" evidence="6">
    <location>
        <begin position="356"/>
        <end position="375"/>
    </location>
</feature>
<keyword evidence="8" id="KW-1185">Reference proteome</keyword>
<feature type="transmembrane region" description="Helical" evidence="6">
    <location>
        <begin position="318"/>
        <end position="336"/>
    </location>
</feature>
<evidence type="ECO:0000256" key="6">
    <source>
        <dbReference type="SAM" id="Phobius"/>
    </source>
</evidence>
<dbReference type="GO" id="GO:0015648">
    <property type="term" value="F:lipid-linked peptidoglycan transporter activity"/>
    <property type="evidence" value="ECO:0007669"/>
    <property type="project" value="TreeGrafter"/>
</dbReference>
<keyword evidence="2 6" id="KW-0812">Transmembrane</keyword>
<feature type="transmembrane region" description="Helical" evidence="6">
    <location>
        <begin position="280"/>
        <end position="306"/>
    </location>
</feature>
<comment type="caution">
    <text evidence="7">The sequence shown here is derived from an EMBL/GenBank/DDBJ whole genome shotgun (WGS) entry which is preliminary data.</text>
</comment>
<evidence type="ECO:0000313" key="8">
    <source>
        <dbReference type="Proteomes" id="UP000027822"/>
    </source>
</evidence>
<evidence type="ECO:0000256" key="4">
    <source>
        <dbReference type="ARBA" id="ARBA00022989"/>
    </source>
</evidence>
<dbReference type="InterPro" id="IPR001182">
    <property type="entry name" value="FtsW/RodA"/>
</dbReference>
<feature type="transmembrane region" description="Helical" evidence="6">
    <location>
        <begin position="148"/>
        <end position="165"/>
    </location>
</feature>
<dbReference type="PANTHER" id="PTHR30474">
    <property type="entry name" value="CELL CYCLE PROTEIN"/>
    <property type="match status" value="1"/>
</dbReference>
<evidence type="ECO:0000313" key="7">
    <source>
        <dbReference type="EMBL" id="KEK21254.1"/>
    </source>
</evidence>
<sequence>MEKQGRQFKLDFYLIGILVLLAVFSVIAIKGAQPLLPEKLQGINFASKQMFWFICGAIMAGIVMIIDYDRYQHIIWYLYGICFILLLGLKLEVPGALRINGAVAWYKLPAIGNFQPSEPMKIIIILLVAKIIANHNKQFTSPRLQDDFLLIGKVVGVVLPPLALIAMQPDLGHVMVISFITCTMLLVSGIRWRIIITVAVAGMSAITGFLLIYFKFPHLLGMLFAKDYQLDRFYGWLSPHDYPTQGYQLVNSMLAIGSGELTGKGHLQGNVYFPEAHTDFIFAVVAEQFGFIGACMLISLYFLLIYRMLMIALESNDTYGTYICCGFIGLITFQVFQNIGMTIGLLPITGITLPFMSYGGSSLVLSYMVGIGLILNVHSRTRTYMFDSSND</sequence>
<accession>A0A073K1N6</accession>
<dbReference type="GO" id="GO:0008360">
    <property type="term" value="P:regulation of cell shape"/>
    <property type="evidence" value="ECO:0007669"/>
    <property type="project" value="UniProtKB-KW"/>
</dbReference>
<reference evidence="7 8" key="1">
    <citation type="submission" date="2014-06" db="EMBL/GenBank/DDBJ databases">
        <title>Draft genome sequence of Bacillus manliponensis JCM 15802 (MCCC 1A00708).</title>
        <authorList>
            <person name="Lai Q."/>
            <person name="Liu Y."/>
            <person name="Shao Z."/>
        </authorList>
    </citation>
    <scope>NUCLEOTIDE SEQUENCE [LARGE SCALE GENOMIC DNA]</scope>
    <source>
        <strain evidence="7 8">JCM 15802</strain>
    </source>
</reference>
<protein>
    <recommendedName>
        <fullName evidence="9">Cell cycle protein</fullName>
    </recommendedName>
</protein>
<organism evidence="7 8">
    <name type="scientific">Bacillus manliponensis</name>
    <dbReference type="NCBI Taxonomy" id="574376"/>
    <lineage>
        <taxon>Bacteria</taxon>
        <taxon>Bacillati</taxon>
        <taxon>Bacillota</taxon>
        <taxon>Bacilli</taxon>
        <taxon>Bacillales</taxon>
        <taxon>Bacillaceae</taxon>
        <taxon>Bacillus</taxon>
        <taxon>Bacillus cereus group</taxon>
    </lineage>
</organism>
<dbReference type="GO" id="GO:0032153">
    <property type="term" value="C:cell division site"/>
    <property type="evidence" value="ECO:0007669"/>
    <property type="project" value="TreeGrafter"/>
</dbReference>
<dbReference type="InterPro" id="IPR018365">
    <property type="entry name" value="Cell_cycle_FtsW-rel_CS"/>
</dbReference>
<dbReference type="GO" id="GO:0051301">
    <property type="term" value="P:cell division"/>
    <property type="evidence" value="ECO:0007669"/>
    <property type="project" value="InterPro"/>
</dbReference>
<feature type="transmembrane region" description="Helical" evidence="6">
    <location>
        <begin position="171"/>
        <end position="187"/>
    </location>
</feature>
<feature type="transmembrane region" description="Helical" evidence="6">
    <location>
        <begin position="194"/>
        <end position="214"/>
    </location>
</feature>
<evidence type="ECO:0000256" key="3">
    <source>
        <dbReference type="ARBA" id="ARBA00022960"/>
    </source>
</evidence>
<feature type="transmembrane region" description="Helical" evidence="6">
    <location>
        <begin position="75"/>
        <end position="99"/>
    </location>
</feature>
<dbReference type="OrthoDB" id="9768187at2"/>
<dbReference type="AlphaFoldDB" id="A0A073K1N6"/>
<dbReference type="Proteomes" id="UP000027822">
    <property type="component" value="Unassembled WGS sequence"/>
</dbReference>
<feature type="transmembrane region" description="Helical" evidence="6">
    <location>
        <begin position="119"/>
        <end position="136"/>
    </location>
</feature>
<dbReference type="RefSeq" id="WP_034634905.1">
    <property type="nucleotide sequence ID" value="NZ_CBCSJC010000002.1"/>
</dbReference>
<keyword evidence="5 6" id="KW-0472">Membrane</keyword>
<evidence type="ECO:0000256" key="2">
    <source>
        <dbReference type="ARBA" id="ARBA00022692"/>
    </source>
</evidence>